<proteinExistence type="predicted"/>
<accession>A0A1D3KAI7</accession>
<geneLocation type="plasmid" evidence="2">
    <name>pve_Plasmid</name>
</geneLocation>
<dbReference type="Proteomes" id="UP000245431">
    <property type="component" value="Plasmid PVE_plasmid"/>
</dbReference>
<dbReference type="AlphaFoldDB" id="A0A1D3KAI7"/>
<protein>
    <submittedName>
        <fullName evidence="1">Uncharacterized protein</fullName>
    </submittedName>
</protein>
<evidence type="ECO:0000313" key="2">
    <source>
        <dbReference type="Proteomes" id="UP000245431"/>
    </source>
</evidence>
<organism evidence="1 2">
    <name type="scientific">Pseudomonas veronii 1YdBTEX2</name>
    <dbReference type="NCBI Taxonomy" id="1295141"/>
    <lineage>
        <taxon>Bacteria</taxon>
        <taxon>Pseudomonadati</taxon>
        <taxon>Pseudomonadota</taxon>
        <taxon>Gammaproteobacteria</taxon>
        <taxon>Pseudomonadales</taxon>
        <taxon>Pseudomonadaceae</taxon>
        <taxon>Pseudomonas</taxon>
    </lineage>
</organism>
<reference evidence="2" key="1">
    <citation type="submission" date="2016-07" db="EMBL/GenBank/DDBJ databases">
        <authorList>
            <person name="Florea S."/>
            <person name="Webb J.S."/>
            <person name="Jaromczyk J."/>
            <person name="Schardl C.L."/>
        </authorList>
    </citation>
    <scope>NUCLEOTIDE SEQUENCE [LARGE SCALE GENOMIC DNA]</scope>
    <source>
        <strain evidence="2">1YdBTEX2</strain>
        <plasmid evidence="2">Plasmid pve_Plasmid</plasmid>
    </source>
</reference>
<gene>
    <name evidence="1" type="ORF">PVE_P0345</name>
</gene>
<evidence type="ECO:0000313" key="1">
    <source>
        <dbReference type="EMBL" id="SBW85383.1"/>
    </source>
</evidence>
<dbReference type="EMBL" id="LT599585">
    <property type="protein sequence ID" value="SBW85383.1"/>
    <property type="molecule type" value="Genomic_DNA"/>
</dbReference>
<name>A0A1D3KAI7_PSEVE</name>
<sequence>MGIQVFKGFYANPECQFPIGIMAGFFKPLEFVQGQAGAPQERMESLNGVIQNIQSTAFQDDRQRLIQYWWWCYVANVGGVRRVI</sequence>
<keyword evidence="1" id="KW-0614">Plasmid</keyword>